<dbReference type="PANTHER" id="PTHR22957:SF502">
    <property type="entry name" value="SMALL G PROTEIN SIGNALING MODULATOR 2-RELATED"/>
    <property type="match status" value="1"/>
</dbReference>
<gene>
    <name evidence="6" type="ORF">D915_006212</name>
</gene>
<feature type="compositionally biased region" description="Basic and acidic residues" evidence="3">
    <location>
        <begin position="849"/>
        <end position="859"/>
    </location>
</feature>
<feature type="region of interest" description="Disordered" evidence="3">
    <location>
        <begin position="93"/>
        <end position="128"/>
    </location>
</feature>
<evidence type="ECO:0000259" key="5">
    <source>
        <dbReference type="PROSITE" id="PS50826"/>
    </source>
</evidence>
<feature type="domain" description="RUN" evidence="5">
    <location>
        <begin position="11"/>
        <end position="211"/>
    </location>
</feature>
<dbReference type="PANTHER" id="PTHR22957">
    <property type="entry name" value="TBC1 DOMAIN FAMILY MEMBER GTPASE-ACTIVATING PROTEIN"/>
    <property type="match status" value="1"/>
</dbReference>
<keyword evidence="7" id="KW-1185">Reference proteome</keyword>
<dbReference type="InterPro" id="IPR037213">
    <property type="entry name" value="Run_dom_sf"/>
</dbReference>
<feature type="compositionally biased region" description="Polar residues" evidence="3">
    <location>
        <begin position="1071"/>
        <end position="1090"/>
    </location>
</feature>
<dbReference type="Pfam" id="PF12068">
    <property type="entry name" value="PH_RBD"/>
    <property type="match status" value="1"/>
</dbReference>
<dbReference type="PROSITE" id="PS50086">
    <property type="entry name" value="TBC_RABGAP"/>
    <property type="match status" value="1"/>
</dbReference>
<protein>
    <submittedName>
        <fullName evidence="6">Small G protein signaling modulator 1</fullName>
    </submittedName>
</protein>
<feature type="region of interest" description="Disordered" evidence="3">
    <location>
        <begin position="1070"/>
        <end position="1098"/>
    </location>
</feature>
<comment type="caution">
    <text evidence="6">The sequence shown here is derived from an EMBL/GenBank/DDBJ whole genome shotgun (WGS) entry which is preliminary data.</text>
</comment>
<reference evidence="6" key="1">
    <citation type="submission" date="2019-03" db="EMBL/GenBank/DDBJ databases">
        <title>Improved annotation for the trematode Fasciola hepatica.</title>
        <authorList>
            <person name="Choi Y.-J."/>
            <person name="Martin J."/>
            <person name="Mitreva M."/>
        </authorList>
    </citation>
    <scope>NUCLEOTIDE SEQUENCE [LARGE SCALE GENOMIC DNA]</scope>
</reference>
<dbReference type="EMBL" id="JXXN02002321">
    <property type="protein sequence ID" value="THD23126.1"/>
    <property type="molecule type" value="Genomic_DNA"/>
</dbReference>
<evidence type="ECO:0000313" key="7">
    <source>
        <dbReference type="Proteomes" id="UP000230066"/>
    </source>
</evidence>
<evidence type="ECO:0000256" key="2">
    <source>
        <dbReference type="ARBA" id="ARBA00034124"/>
    </source>
</evidence>
<dbReference type="Gene3D" id="1.20.58.900">
    <property type="match status" value="1"/>
</dbReference>
<comment type="similarity">
    <text evidence="2">Belongs to the RUTBC family.</text>
</comment>
<dbReference type="GO" id="GO:0005096">
    <property type="term" value="F:GTPase activator activity"/>
    <property type="evidence" value="ECO:0007669"/>
    <property type="project" value="UniProtKB-KW"/>
</dbReference>
<accession>A0A4E0R855</accession>
<dbReference type="PROSITE" id="PS50826">
    <property type="entry name" value="RUN"/>
    <property type="match status" value="1"/>
</dbReference>
<dbReference type="SUPFAM" id="SSF47923">
    <property type="entry name" value="Ypt/Rab-GAP domain of gyp1p"/>
    <property type="match status" value="2"/>
</dbReference>
<feature type="compositionally biased region" description="Low complexity" evidence="3">
    <location>
        <begin position="116"/>
        <end position="128"/>
    </location>
</feature>
<dbReference type="InterPro" id="IPR035969">
    <property type="entry name" value="Rab-GAP_TBC_sf"/>
</dbReference>
<dbReference type="SUPFAM" id="SSF140741">
    <property type="entry name" value="RUN domain-like"/>
    <property type="match status" value="1"/>
</dbReference>
<organism evidence="6 7">
    <name type="scientific">Fasciola hepatica</name>
    <name type="common">Liver fluke</name>
    <dbReference type="NCBI Taxonomy" id="6192"/>
    <lineage>
        <taxon>Eukaryota</taxon>
        <taxon>Metazoa</taxon>
        <taxon>Spiralia</taxon>
        <taxon>Lophotrochozoa</taxon>
        <taxon>Platyhelminthes</taxon>
        <taxon>Trematoda</taxon>
        <taxon>Digenea</taxon>
        <taxon>Plagiorchiida</taxon>
        <taxon>Echinostomata</taxon>
        <taxon>Echinostomatoidea</taxon>
        <taxon>Fasciolidae</taxon>
        <taxon>Fasciola</taxon>
    </lineage>
</organism>
<evidence type="ECO:0000259" key="4">
    <source>
        <dbReference type="PROSITE" id="PS50086"/>
    </source>
</evidence>
<keyword evidence="1" id="KW-0343">GTPase activation</keyword>
<feature type="region of interest" description="Disordered" evidence="3">
    <location>
        <begin position="797"/>
        <end position="865"/>
    </location>
</feature>
<feature type="domain" description="Rab-GAP TBC" evidence="4">
    <location>
        <begin position="739"/>
        <end position="1233"/>
    </location>
</feature>
<sequence>MEEAVVRSYVHEENTVITTLCAAVEAILSHGLRQTVSTFFDDSTLALCRRVAKSCTPAQHVLDRMEYHRNAMQLTSKQPPRSQVPRELVLLNAPNGTLPRSGKISQNEFSDDKSTLGSGNRASSRSGGLARSVSLRSSTVPTASDLRLKNFWIRVALLEKVLDKIVYYLASNANRFYEKFAIMADPCDGMLVADLLRGPCAVDYSRTRTTDYLYTDPPVAELIQRHGISGSLRSRQLPYVPPSSQVSSDRDTRSISIQSLPSVQTSPDNAVLSVCNGSADCGYPTPLSQSTDSRLNSRTSSMLSVPQVSDYGWTTEIESLGTTYSGPGSTRIARRKLVLAAKEHVESMHQSVGSTLLYGKNNVLMETIDGTRELPGYLSLHDYGSEMGLVLKWTPNGAMSPHSPSALLRPLDSELENPKFNNAPQDTERIGTKRDAYWRYAIRTKLSDLVYIHCHEWNDTHRIVFICKDGIQLPPMTFHAKSHLPVFLHCLEQSLENQGGFLDPKFHDIGKKASVSRIVQDRPTCQPRTPDGSLSQMEPSMPFAKMVSGSETGTLSGRRPLAFDGSFLERILYGNVTRSTNEASVQPDAANCSTKNSESVESTEHGFRTFRIVYADMPRGKGSGWNLLERCATLQIANSDELNVEDGDGKDVGQSFEQSCKNIARNVLYEAFRQWLSYCQKLRVLRSRLAYAVTPRLLTVDSPTDASGGVDQNSWEQLRCSTDPEFAFFELCRRIYFGNCEPSLRRKVWPFLLGVYPWNANAEEVDRLEQLNERMYQTSLAEWLNAQYWIKDPDKIDSTSHLPATRNSSARSDRMSDGPLRTSDPLRAQHEKCDENENATADSPSGLRKPVDPHDHPINDRVAYGESTSPRILAIPSFEATPELHTPTAKLDDLETPSADQSSRFKFDRLLDSVQRNEHIPSRLKFSPDSVCPPTVLTFVAHGYTSSPGEILVNETATPVSIKQTSLRSMISTCARIAPRSTAPIKTWFREHDNLKEVHSESEFAELNNNLNKLRNVICTWVWVHLDAGYVQGMCDLLAPLLVVLEDESMTYACFCRLMEWMLPNFPVAKPTSTSSPTSNRLTEATSTGLSEPKKTSVRPTLLSLAKKFTDMSSPASPTPSNDSANLIDEGCSDVNRSLSARNSLPQTVYVPSVPSPYSAALTSSDISCMDLRFANLKALIEVFDPELFTFLTEKSLDSQFYFCYRWLLLDFKRELTEQHDTRPLLDLARSLVFQMQNILHDS</sequence>
<feature type="compositionally biased region" description="Polar residues" evidence="3">
    <location>
        <begin position="799"/>
        <end position="810"/>
    </location>
</feature>
<dbReference type="SMART" id="SM00164">
    <property type="entry name" value="TBC"/>
    <property type="match status" value="1"/>
</dbReference>
<evidence type="ECO:0000256" key="3">
    <source>
        <dbReference type="SAM" id="MobiDB-lite"/>
    </source>
</evidence>
<dbReference type="Gene3D" id="2.30.29.230">
    <property type="match status" value="1"/>
</dbReference>
<dbReference type="Gene3D" id="1.10.472.80">
    <property type="entry name" value="Ypt/Rab-GAP domain of gyp1p, domain 3"/>
    <property type="match status" value="1"/>
</dbReference>
<dbReference type="Pfam" id="PF00566">
    <property type="entry name" value="RabGAP-TBC"/>
    <property type="match status" value="1"/>
</dbReference>
<dbReference type="Proteomes" id="UP000230066">
    <property type="component" value="Unassembled WGS sequence"/>
</dbReference>
<dbReference type="GO" id="GO:0031410">
    <property type="term" value="C:cytoplasmic vesicle"/>
    <property type="evidence" value="ECO:0007669"/>
    <property type="project" value="UniProtKB-ARBA"/>
</dbReference>
<dbReference type="Gene3D" id="1.10.8.270">
    <property type="entry name" value="putative rabgap domain of human tbc1 domain family member 14 like domains"/>
    <property type="match status" value="1"/>
</dbReference>
<dbReference type="AlphaFoldDB" id="A0A4E0R855"/>
<evidence type="ECO:0000313" key="6">
    <source>
        <dbReference type="EMBL" id="THD23126.1"/>
    </source>
</evidence>
<name>A0A4E0R855_FASHE</name>
<proteinExistence type="inferred from homology"/>
<dbReference type="InterPro" id="IPR000195">
    <property type="entry name" value="Rab-GAP-TBC_dom"/>
</dbReference>
<dbReference type="Pfam" id="PF02759">
    <property type="entry name" value="RUN"/>
    <property type="match status" value="1"/>
</dbReference>
<dbReference type="InterPro" id="IPR004012">
    <property type="entry name" value="Run_dom"/>
</dbReference>
<dbReference type="SMART" id="SM00593">
    <property type="entry name" value="RUN"/>
    <property type="match status" value="1"/>
</dbReference>
<evidence type="ECO:0000256" key="1">
    <source>
        <dbReference type="ARBA" id="ARBA00022468"/>
    </source>
</evidence>
<dbReference type="InterPro" id="IPR021935">
    <property type="entry name" value="SGSM1/2_RBD"/>
</dbReference>